<feature type="compositionally biased region" description="Acidic residues" evidence="2">
    <location>
        <begin position="330"/>
        <end position="339"/>
    </location>
</feature>
<evidence type="ECO:0000256" key="1">
    <source>
        <dbReference type="ARBA" id="ARBA00007797"/>
    </source>
</evidence>
<evidence type="ECO:0000313" key="4">
    <source>
        <dbReference type="EMBL" id="CAH7667958.1"/>
    </source>
</evidence>
<organism evidence="4 5">
    <name type="scientific">Phakopsora pachyrhizi</name>
    <name type="common">Asian soybean rust disease fungus</name>
    <dbReference type="NCBI Taxonomy" id="170000"/>
    <lineage>
        <taxon>Eukaryota</taxon>
        <taxon>Fungi</taxon>
        <taxon>Dikarya</taxon>
        <taxon>Basidiomycota</taxon>
        <taxon>Pucciniomycotina</taxon>
        <taxon>Pucciniomycetes</taxon>
        <taxon>Pucciniales</taxon>
        <taxon>Phakopsoraceae</taxon>
        <taxon>Phakopsora</taxon>
    </lineage>
</organism>
<dbReference type="GO" id="GO:0032040">
    <property type="term" value="C:small-subunit processome"/>
    <property type="evidence" value="ECO:0007669"/>
    <property type="project" value="TreeGrafter"/>
</dbReference>
<proteinExistence type="inferred from homology"/>
<accession>A0AAV0AKA1</accession>
<comment type="similarity">
    <text evidence="1">Belongs to the CBF/MAK21 family.</text>
</comment>
<dbReference type="Pfam" id="PF03914">
    <property type="entry name" value="CBF"/>
    <property type="match status" value="1"/>
</dbReference>
<reference evidence="4" key="1">
    <citation type="submission" date="2022-06" db="EMBL/GenBank/DDBJ databases">
        <authorList>
            <consortium name="SYNGENTA / RWTH Aachen University"/>
        </authorList>
    </citation>
    <scope>NUCLEOTIDE SEQUENCE</scope>
</reference>
<gene>
    <name evidence="4" type="ORF">PPACK8108_LOCUS2405</name>
</gene>
<dbReference type="PANTHER" id="PTHR12455:SF0">
    <property type="entry name" value="NUCLEOLAR COMPLEX PROTEIN 4 HOMOLOG"/>
    <property type="match status" value="1"/>
</dbReference>
<evidence type="ECO:0000313" key="5">
    <source>
        <dbReference type="Proteomes" id="UP001153365"/>
    </source>
</evidence>
<dbReference type="Proteomes" id="UP001153365">
    <property type="component" value="Unassembled WGS sequence"/>
</dbReference>
<evidence type="ECO:0000259" key="3">
    <source>
        <dbReference type="Pfam" id="PF03914"/>
    </source>
</evidence>
<dbReference type="InterPro" id="IPR005612">
    <property type="entry name" value="CCAAT-binding_factor"/>
</dbReference>
<name>A0AAV0AKA1_PHAPC</name>
<keyword evidence="5" id="KW-1185">Reference proteome</keyword>
<sequence length="635" mass="73131">MVERRLRQKVLSTSVRQQTFDTELLIKRIEELENQIRLSKDNDLNPINDLVQHLVQLNSLGGTRVYHRAIHALIYCLHRTFSSLIRQGRIHASPSECEDGESVKLVKNWLRDRYEEFIEGLFDLLYHQAEGSEQIGLDGLTILMSLVRNESEVMRSLRESREESSGKIDRKKYPNCGFESKTFKRLVKVLIQSSPQGQASVSNDVRAEFITRYFNFCDDIRYYFLKEAAQICRSHVSSSTELPNQKSKGKSLDTAEITLTELKNLTKNLLIYLGSLSTMPTETDELNQFWTGRPTAITTTHQKKRSIKSKSKPFKKVRVEADGSTGMFDDTSDSDETDEASQPVRQRDLDPLLSLRSHQKAFSECWLALLSLPLTELEIKKVLNILHSQVIPNMIDPKFLMDFLVDCVDSGGSIAILSLNALFILMSKHNLDYPAFYTRLYALLDRNVFHGRHRPRFFRMLEKFLSSTHLPVNIVASFLKRISRLCLFSPPGAIIASIPFCYNLIKRHPSCMSMLHRDDRTETLGVQEKDPFDEDEIDPMETDAIFSSLWELSSLRNHYLASISTLSKVFSESFDKPQYELEDFLDHTYNSLFQTELDRQIRKPPALSIFASSYKSTEVIKSMKTDDIVTQMWNI</sequence>
<dbReference type="InterPro" id="IPR027193">
    <property type="entry name" value="Noc4"/>
</dbReference>
<dbReference type="EMBL" id="CALTRL010000401">
    <property type="protein sequence ID" value="CAH7667958.1"/>
    <property type="molecule type" value="Genomic_DNA"/>
</dbReference>
<protein>
    <submittedName>
        <fullName evidence="4">CBF/Mak21 family-domain-containing protein</fullName>
    </submittedName>
</protein>
<dbReference type="GO" id="GO:0042254">
    <property type="term" value="P:ribosome biogenesis"/>
    <property type="evidence" value="ECO:0007669"/>
    <property type="project" value="InterPro"/>
</dbReference>
<comment type="caution">
    <text evidence="4">The sequence shown here is derived from an EMBL/GenBank/DDBJ whole genome shotgun (WGS) entry which is preliminary data.</text>
</comment>
<dbReference type="GO" id="GO:0030692">
    <property type="term" value="C:Noc4p-Nop14p complex"/>
    <property type="evidence" value="ECO:0007669"/>
    <property type="project" value="TreeGrafter"/>
</dbReference>
<evidence type="ECO:0000256" key="2">
    <source>
        <dbReference type="SAM" id="MobiDB-lite"/>
    </source>
</evidence>
<feature type="region of interest" description="Disordered" evidence="2">
    <location>
        <begin position="324"/>
        <end position="345"/>
    </location>
</feature>
<feature type="domain" description="CCAAT-binding factor" evidence="3">
    <location>
        <begin position="415"/>
        <end position="566"/>
    </location>
</feature>
<dbReference type="PANTHER" id="PTHR12455">
    <property type="entry name" value="NUCLEOLAR COMPLEX PROTEIN 4"/>
    <property type="match status" value="1"/>
</dbReference>
<dbReference type="AlphaFoldDB" id="A0AAV0AKA1"/>